<gene>
    <name evidence="2" type="ORF">K432DRAFT_438643</name>
</gene>
<feature type="region of interest" description="Disordered" evidence="1">
    <location>
        <begin position="884"/>
        <end position="918"/>
    </location>
</feature>
<proteinExistence type="predicted"/>
<feature type="region of interest" description="Disordered" evidence="1">
    <location>
        <begin position="44"/>
        <end position="67"/>
    </location>
</feature>
<accession>A0A8E2ELZ3</accession>
<evidence type="ECO:0000313" key="3">
    <source>
        <dbReference type="Proteomes" id="UP000250266"/>
    </source>
</evidence>
<sequence>MRSVHTCFRTALSRAFRPFSQSVSGAWAVPEFLVPAISQPAASPRRASYSHRNNAQSTESSSGVQVLQKEQRLLQTPGVRPRNPRVKFKIPIPEDGLARTEMQSWIAALEPFLPCSLRNKAPADNRDQRPASAVDFSKLLLEAQYSTLDVLSHMGLVEGRWSTVMWIIKKLFEEGPAIGAAPAALDSFTNIIWDNPSVSLDEVTNAAILAHRARPLSKLEQSLKEFTSAPETLDYRLNLIKGALGQVWRSLGSMILVVAEEKSDGSSTIMSHILEIIAYLHHIGMIPEAVYRYTPAQDSSGLQQPPTLHLLSSRILTSLSDATWRAHESSIQDGRQKLNAQYFLGHEIPGSRYKITVPEIGPEIWIELVLWSCLHGGWILDGTSILEKMMTYKGENLWSLICWRDVVESSQARGLLQVPKDWDKLTAHFHSRNKTTQSNRGGRHLVQRTVSSEVVAAFVDGLINTMRVGVGARGNTPEDVVGHIKTLKRLLDRDNLSLGSMSWDGVTVRIMESEGVIPEKDPDLLLEIVGLSRGFGSEIGSINVPLQESGPHPSLGYIFDASAAPLGFLHRAIRAFIQIGNSSGALKAFEQLQRYTDENKMKSMTEFFQTLKESPSETGQLFSSTFAPVDFPGFSPQIPTPLLAALLDLVSESRMYDFGNWLLFSKEIDGPLIPRSLYRFPEVTPSIIRYGTATRNNDLLLNVVEAVGVPGGPQGGYRLPYETLSAFLHSQIKIHKWDSVKGIYVYAKQNPGYQIEAETLAVFARELLLSSSTTDDWRRARNKNAKAAFSDLIDTWYQMIEKELHNEFNTILGILSTVHSDWELFCLNLWTATGRQRIALKPRSFNTIMEGIVDGYGSLEGKRIVDMWCQATAATYFRDYRSPGGLPSMPKSRPSKGEEHDNQPKDFELQTSPGVSTTFHGRIRPDVLTFRTILRKAAQEEEERSKNGMQQSPDELAAFKDMLCWAASSLGGFGLDYEDILREFGSLAAFVEIKPPPATAITGWDYEKEEDECTHLSEYM</sequence>
<dbReference type="OrthoDB" id="5341924at2759"/>
<dbReference type="AlphaFoldDB" id="A0A8E2ELZ3"/>
<feature type="compositionally biased region" description="Basic and acidic residues" evidence="1">
    <location>
        <begin position="895"/>
        <end position="908"/>
    </location>
</feature>
<dbReference type="Proteomes" id="UP000250266">
    <property type="component" value="Unassembled WGS sequence"/>
</dbReference>
<reference evidence="2 3" key="1">
    <citation type="journal article" date="2016" name="Nat. Commun.">
        <title>Ectomycorrhizal ecology is imprinted in the genome of the dominant symbiotic fungus Cenococcum geophilum.</title>
        <authorList>
            <consortium name="DOE Joint Genome Institute"/>
            <person name="Peter M."/>
            <person name="Kohler A."/>
            <person name="Ohm R.A."/>
            <person name="Kuo A."/>
            <person name="Krutzmann J."/>
            <person name="Morin E."/>
            <person name="Arend M."/>
            <person name="Barry K.W."/>
            <person name="Binder M."/>
            <person name="Choi C."/>
            <person name="Clum A."/>
            <person name="Copeland A."/>
            <person name="Grisel N."/>
            <person name="Haridas S."/>
            <person name="Kipfer T."/>
            <person name="LaButti K."/>
            <person name="Lindquist E."/>
            <person name="Lipzen A."/>
            <person name="Maire R."/>
            <person name="Meier B."/>
            <person name="Mihaltcheva S."/>
            <person name="Molinier V."/>
            <person name="Murat C."/>
            <person name="Poggeler S."/>
            <person name="Quandt C.A."/>
            <person name="Sperisen C."/>
            <person name="Tritt A."/>
            <person name="Tisserant E."/>
            <person name="Crous P.W."/>
            <person name="Henrissat B."/>
            <person name="Nehls U."/>
            <person name="Egli S."/>
            <person name="Spatafora J.W."/>
            <person name="Grigoriev I.V."/>
            <person name="Martin F.M."/>
        </authorList>
    </citation>
    <scope>NUCLEOTIDE SEQUENCE [LARGE SCALE GENOMIC DNA]</scope>
    <source>
        <strain evidence="2 3">CBS 459.81</strain>
    </source>
</reference>
<evidence type="ECO:0000313" key="2">
    <source>
        <dbReference type="EMBL" id="OCK86228.1"/>
    </source>
</evidence>
<organism evidence="2 3">
    <name type="scientific">Lepidopterella palustris CBS 459.81</name>
    <dbReference type="NCBI Taxonomy" id="1314670"/>
    <lineage>
        <taxon>Eukaryota</taxon>
        <taxon>Fungi</taxon>
        <taxon>Dikarya</taxon>
        <taxon>Ascomycota</taxon>
        <taxon>Pezizomycotina</taxon>
        <taxon>Dothideomycetes</taxon>
        <taxon>Pleosporomycetidae</taxon>
        <taxon>Mytilinidiales</taxon>
        <taxon>Argynnaceae</taxon>
        <taxon>Lepidopterella</taxon>
    </lineage>
</organism>
<feature type="compositionally biased region" description="Polar residues" evidence="1">
    <location>
        <begin position="909"/>
        <end position="918"/>
    </location>
</feature>
<name>A0A8E2ELZ3_9PEZI</name>
<feature type="compositionally biased region" description="Polar residues" evidence="1">
    <location>
        <begin position="50"/>
        <end position="65"/>
    </location>
</feature>
<dbReference type="EMBL" id="KV744807">
    <property type="protein sequence ID" value="OCK86228.1"/>
    <property type="molecule type" value="Genomic_DNA"/>
</dbReference>
<keyword evidence="3" id="KW-1185">Reference proteome</keyword>
<evidence type="ECO:0000256" key="1">
    <source>
        <dbReference type="SAM" id="MobiDB-lite"/>
    </source>
</evidence>
<protein>
    <submittedName>
        <fullName evidence="2">Uncharacterized protein</fullName>
    </submittedName>
</protein>